<evidence type="ECO:0000256" key="8">
    <source>
        <dbReference type="ARBA" id="ARBA00023012"/>
    </source>
</evidence>
<evidence type="ECO:0000256" key="3">
    <source>
        <dbReference type="ARBA" id="ARBA00022553"/>
    </source>
</evidence>
<keyword evidence="5" id="KW-0547">Nucleotide-binding</keyword>
<dbReference type="InterPro" id="IPR036890">
    <property type="entry name" value="HATPase_C_sf"/>
</dbReference>
<dbReference type="PANTHER" id="PTHR24421:SF10">
    <property type="entry name" value="NITRATE_NITRITE SENSOR PROTEIN NARQ"/>
    <property type="match status" value="1"/>
</dbReference>
<keyword evidence="4" id="KW-0808">Transferase</keyword>
<dbReference type="AlphaFoldDB" id="A0AAE4C939"/>
<comment type="catalytic activity">
    <reaction evidence="1">
        <text>ATP + protein L-histidine = ADP + protein N-phospho-L-histidine.</text>
        <dbReference type="EC" id="2.7.13.3"/>
    </reaction>
</comment>
<accession>A0AAE4C939</accession>
<keyword evidence="9" id="KW-0472">Membrane</keyword>
<dbReference type="PANTHER" id="PTHR24421">
    <property type="entry name" value="NITRATE/NITRITE SENSOR PROTEIN NARX-RELATED"/>
    <property type="match status" value="1"/>
</dbReference>
<dbReference type="Pfam" id="PF02518">
    <property type="entry name" value="HATPase_c"/>
    <property type="match status" value="1"/>
</dbReference>
<evidence type="ECO:0000259" key="10">
    <source>
        <dbReference type="Pfam" id="PF02518"/>
    </source>
</evidence>
<reference evidence="12" key="1">
    <citation type="submission" date="2023-07" db="EMBL/GenBank/DDBJ databases">
        <title>Sequencing the genomes of 1000 actinobacteria strains.</title>
        <authorList>
            <person name="Klenk H.-P."/>
        </authorList>
    </citation>
    <scope>NUCLEOTIDE SEQUENCE</scope>
    <source>
        <strain evidence="12">DSM 44707</strain>
    </source>
</reference>
<evidence type="ECO:0000256" key="7">
    <source>
        <dbReference type="ARBA" id="ARBA00022840"/>
    </source>
</evidence>
<dbReference type="EMBL" id="JAVDYB010000001">
    <property type="protein sequence ID" value="MDR7274424.1"/>
    <property type="molecule type" value="Genomic_DNA"/>
</dbReference>
<dbReference type="Gene3D" id="1.20.5.1930">
    <property type="match status" value="1"/>
</dbReference>
<feature type="domain" description="Signal transduction histidine kinase subgroup 3 dimerisation and phosphoacceptor" evidence="11">
    <location>
        <begin position="183"/>
        <end position="248"/>
    </location>
</feature>
<evidence type="ECO:0000256" key="4">
    <source>
        <dbReference type="ARBA" id="ARBA00022679"/>
    </source>
</evidence>
<sequence>MPGTAARYPADIALAVAVWFVDVALFSDAAVTLAGRAPIGAPAHVIAGYAALGCLPLVWRRAAPALVYALVWLVTTGALFVPGYQAIMPLVVALFTVSARLPSRYATPALLLVVVPLGGGIAQEVTAAAPADQVGVLLAGMLVYGIAYGTAWAVGHWSYRSRRRAVLAERQRLAAAREAVAAERLRVARELHDIISHAVTVMVLQAGGAHRLLRRDPDRAEEALAHVRDAGAQAMNELRRMLVVLRRTQPAEEETTPGPVTEPVDADRLEELLAGMRRAGLPVRLETWGEPRPVDPSIALTAFRVVQEALTNVSRHAGLGADTTVRLDWSHNLRIQVRNGPGSAPPDGHAGTGHGLVGLRERVEVAGGDLIAGRTAEGGFEVVAMLPTPAA</sequence>
<comment type="caution">
    <text evidence="12">The sequence shown here is derived from an EMBL/GenBank/DDBJ whole genome shotgun (WGS) entry which is preliminary data.</text>
</comment>
<feature type="transmembrane region" description="Helical" evidence="9">
    <location>
        <begin position="105"/>
        <end position="122"/>
    </location>
</feature>
<dbReference type="Pfam" id="PF07730">
    <property type="entry name" value="HisKA_3"/>
    <property type="match status" value="1"/>
</dbReference>
<organism evidence="12 13">
    <name type="scientific">Catenuloplanes atrovinosus</name>
    <dbReference type="NCBI Taxonomy" id="137266"/>
    <lineage>
        <taxon>Bacteria</taxon>
        <taxon>Bacillati</taxon>
        <taxon>Actinomycetota</taxon>
        <taxon>Actinomycetes</taxon>
        <taxon>Micromonosporales</taxon>
        <taxon>Micromonosporaceae</taxon>
        <taxon>Catenuloplanes</taxon>
    </lineage>
</organism>
<dbReference type="Gene3D" id="3.30.565.10">
    <property type="entry name" value="Histidine kinase-like ATPase, C-terminal domain"/>
    <property type="match status" value="1"/>
</dbReference>
<dbReference type="GO" id="GO:0005524">
    <property type="term" value="F:ATP binding"/>
    <property type="evidence" value="ECO:0007669"/>
    <property type="project" value="UniProtKB-KW"/>
</dbReference>
<dbReference type="InterPro" id="IPR011712">
    <property type="entry name" value="Sig_transdc_His_kin_sub3_dim/P"/>
</dbReference>
<keyword evidence="8" id="KW-0902">Two-component regulatory system</keyword>
<evidence type="ECO:0000256" key="2">
    <source>
        <dbReference type="ARBA" id="ARBA00012438"/>
    </source>
</evidence>
<keyword evidence="7" id="KW-0067">ATP-binding</keyword>
<keyword evidence="6 12" id="KW-0418">Kinase</keyword>
<keyword evidence="9" id="KW-0812">Transmembrane</keyword>
<feature type="transmembrane region" description="Helical" evidence="9">
    <location>
        <begin position="134"/>
        <end position="154"/>
    </location>
</feature>
<dbReference type="InterPro" id="IPR003594">
    <property type="entry name" value="HATPase_dom"/>
</dbReference>
<dbReference type="SUPFAM" id="SSF55874">
    <property type="entry name" value="ATPase domain of HSP90 chaperone/DNA topoisomerase II/histidine kinase"/>
    <property type="match status" value="1"/>
</dbReference>
<keyword evidence="9" id="KW-1133">Transmembrane helix</keyword>
<dbReference type="GO" id="GO:0046983">
    <property type="term" value="F:protein dimerization activity"/>
    <property type="evidence" value="ECO:0007669"/>
    <property type="project" value="InterPro"/>
</dbReference>
<evidence type="ECO:0000256" key="6">
    <source>
        <dbReference type="ARBA" id="ARBA00022777"/>
    </source>
</evidence>
<feature type="domain" description="Histidine kinase/HSP90-like ATPase" evidence="10">
    <location>
        <begin position="302"/>
        <end position="388"/>
    </location>
</feature>
<feature type="transmembrane region" description="Helical" evidence="9">
    <location>
        <begin position="41"/>
        <end position="59"/>
    </location>
</feature>
<gene>
    <name evidence="12" type="ORF">J2S41_001202</name>
</gene>
<evidence type="ECO:0000256" key="9">
    <source>
        <dbReference type="SAM" id="Phobius"/>
    </source>
</evidence>
<feature type="transmembrane region" description="Helical" evidence="9">
    <location>
        <begin position="65"/>
        <end position="84"/>
    </location>
</feature>
<keyword evidence="3" id="KW-0597">Phosphoprotein</keyword>
<dbReference type="Proteomes" id="UP001183643">
    <property type="component" value="Unassembled WGS sequence"/>
</dbReference>
<dbReference type="InterPro" id="IPR050482">
    <property type="entry name" value="Sensor_HK_TwoCompSys"/>
</dbReference>
<feature type="transmembrane region" description="Helical" evidence="9">
    <location>
        <begin position="12"/>
        <end position="34"/>
    </location>
</feature>
<evidence type="ECO:0000313" key="12">
    <source>
        <dbReference type="EMBL" id="MDR7274424.1"/>
    </source>
</evidence>
<evidence type="ECO:0000256" key="5">
    <source>
        <dbReference type="ARBA" id="ARBA00022741"/>
    </source>
</evidence>
<proteinExistence type="predicted"/>
<name>A0AAE4C939_9ACTN</name>
<evidence type="ECO:0000313" key="13">
    <source>
        <dbReference type="Proteomes" id="UP001183643"/>
    </source>
</evidence>
<dbReference type="GO" id="GO:0016020">
    <property type="term" value="C:membrane"/>
    <property type="evidence" value="ECO:0007669"/>
    <property type="project" value="InterPro"/>
</dbReference>
<keyword evidence="13" id="KW-1185">Reference proteome</keyword>
<protein>
    <recommendedName>
        <fullName evidence="2">histidine kinase</fullName>
        <ecNumber evidence="2">2.7.13.3</ecNumber>
    </recommendedName>
</protein>
<dbReference type="GO" id="GO:0000155">
    <property type="term" value="F:phosphorelay sensor kinase activity"/>
    <property type="evidence" value="ECO:0007669"/>
    <property type="project" value="InterPro"/>
</dbReference>
<dbReference type="EC" id="2.7.13.3" evidence="2"/>
<dbReference type="CDD" id="cd16917">
    <property type="entry name" value="HATPase_UhpB-NarQ-NarX-like"/>
    <property type="match status" value="1"/>
</dbReference>
<evidence type="ECO:0000256" key="1">
    <source>
        <dbReference type="ARBA" id="ARBA00000085"/>
    </source>
</evidence>
<evidence type="ECO:0000259" key="11">
    <source>
        <dbReference type="Pfam" id="PF07730"/>
    </source>
</evidence>